<keyword evidence="1" id="KW-0732">Signal</keyword>
<dbReference type="EMBL" id="BAABHJ010000005">
    <property type="protein sequence ID" value="GAA4607222.1"/>
    <property type="molecule type" value="Genomic_DNA"/>
</dbReference>
<name>A0ABP8TK58_9ACTN</name>
<reference evidence="4" key="1">
    <citation type="journal article" date="2019" name="Int. J. Syst. Evol. Microbiol.">
        <title>The Global Catalogue of Microorganisms (GCM) 10K type strain sequencing project: providing services to taxonomists for standard genome sequencing and annotation.</title>
        <authorList>
            <consortium name="The Broad Institute Genomics Platform"/>
            <consortium name="The Broad Institute Genome Sequencing Center for Infectious Disease"/>
            <person name="Wu L."/>
            <person name="Ma J."/>
        </authorList>
    </citation>
    <scope>NUCLEOTIDE SEQUENCE [LARGE SCALE GENOMIC DNA]</scope>
    <source>
        <strain evidence="4">JCM 17938</strain>
    </source>
</reference>
<gene>
    <name evidence="3" type="ORF">GCM10023195_27190</name>
</gene>
<feature type="domain" description="DUF8094" evidence="2">
    <location>
        <begin position="25"/>
        <end position="301"/>
    </location>
</feature>
<evidence type="ECO:0000256" key="1">
    <source>
        <dbReference type="SAM" id="SignalP"/>
    </source>
</evidence>
<dbReference type="InterPro" id="IPR058407">
    <property type="entry name" value="DUF8094"/>
</dbReference>
<feature type="chain" id="PRO_5047085000" description="DUF8094 domain-containing protein" evidence="1">
    <location>
        <begin position="26"/>
        <end position="303"/>
    </location>
</feature>
<evidence type="ECO:0000313" key="3">
    <source>
        <dbReference type="EMBL" id="GAA4607222.1"/>
    </source>
</evidence>
<accession>A0ABP8TK58</accession>
<organism evidence="3 4">
    <name type="scientific">Actinoallomurus liliacearum</name>
    <dbReference type="NCBI Taxonomy" id="1080073"/>
    <lineage>
        <taxon>Bacteria</taxon>
        <taxon>Bacillati</taxon>
        <taxon>Actinomycetota</taxon>
        <taxon>Actinomycetes</taxon>
        <taxon>Streptosporangiales</taxon>
        <taxon>Thermomonosporaceae</taxon>
        <taxon>Actinoallomurus</taxon>
    </lineage>
</organism>
<protein>
    <recommendedName>
        <fullName evidence="2">DUF8094 domain-containing protein</fullName>
    </recommendedName>
</protein>
<sequence length="303" mass="31892">MLRHLTALTVVLLPLAACGGSPAIAAPAVPKDRAAQLLAHYQSVNNRANGTSDEKLLATVETGAQLDMDRAEYRRRTAAGEKYAPFVYSAPAYYIPRQTGFPKWFAVVATAGKTRHALVFTQERPSGPWLLTADPFPAATITGVALDKDGYATAVAPDDGKTAPAPGKVAAVHAATLTRGTSGMAPGPYTTQAHDALVKAESALKRRGVTLASDFRPDRQQAFALRTTDGGALVWYVVRQSESYDLAKPGLIGNGGDLAGLISGKVRRHLDTTALTQYLAVVPPQGAAQVVGSYRKAIQATAS</sequence>
<evidence type="ECO:0000313" key="4">
    <source>
        <dbReference type="Proteomes" id="UP001500212"/>
    </source>
</evidence>
<evidence type="ECO:0000259" key="2">
    <source>
        <dbReference type="Pfam" id="PF26366"/>
    </source>
</evidence>
<dbReference type="Pfam" id="PF26366">
    <property type="entry name" value="DUF8094"/>
    <property type="match status" value="1"/>
</dbReference>
<dbReference type="RefSeq" id="WP_345353532.1">
    <property type="nucleotide sequence ID" value="NZ_BAABHJ010000005.1"/>
</dbReference>
<comment type="caution">
    <text evidence="3">The sequence shown here is derived from an EMBL/GenBank/DDBJ whole genome shotgun (WGS) entry which is preliminary data.</text>
</comment>
<dbReference type="Proteomes" id="UP001500212">
    <property type="component" value="Unassembled WGS sequence"/>
</dbReference>
<feature type="signal peptide" evidence="1">
    <location>
        <begin position="1"/>
        <end position="25"/>
    </location>
</feature>
<proteinExistence type="predicted"/>
<keyword evidence="4" id="KW-1185">Reference proteome</keyword>